<dbReference type="HOGENOM" id="CLU_130257_10_1_12"/>
<proteinExistence type="predicted"/>
<dbReference type="Proteomes" id="UP000011705">
    <property type="component" value="Chromosome"/>
</dbReference>
<keyword evidence="2" id="KW-0808">Transferase</keyword>
<dbReference type="PANTHER" id="PTHR33571">
    <property type="entry name" value="SSL8005 PROTEIN"/>
    <property type="match status" value="1"/>
</dbReference>
<keyword evidence="7" id="KW-0460">Magnesium</keyword>
<evidence type="ECO:0000256" key="1">
    <source>
        <dbReference type="ARBA" id="ARBA00001946"/>
    </source>
</evidence>
<evidence type="ECO:0000256" key="5">
    <source>
        <dbReference type="ARBA" id="ARBA00022741"/>
    </source>
</evidence>
<comment type="cofactor">
    <cofactor evidence="1">
        <name>Mg(2+)</name>
        <dbReference type="ChEBI" id="CHEBI:18420"/>
    </cofactor>
</comment>
<dbReference type="InterPro" id="IPR043519">
    <property type="entry name" value="NT_sf"/>
</dbReference>
<comment type="caution">
    <text evidence="9">The sequence shown here is derived from an EMBL/GenBank/DDBJ whole genome shotgun (WGS) entry which is preliminary data.</text>
</comment>
<accession>A0A0E2E442</accession>
<organism evidence="9">
    <name type="scientific">Treponema denticola H-22</name>
    <dbReference type="NCBI Taxonomy" id="999432"/>
    <lineage>
        <taxon>Bacteria</taxon>
        <taxon>Pseudomonadati</taxon>
        <taxon>Spirochaetota</taxon>
        <taxon>Spirochaetia</taxon>
        <taxon>Spirochaetales</taxon>
        <taxon>Treponemataceae</taxon>
        <taxon>Treponema</taxon>
    </lineage>
</organism>
<dbReference type="GO" id="GO:0005524">
    <property type="term" value="F:ATP binding"/>
    <property type="evidence" value="ECO:0007669"/>
    <property type="project" value="UniProtKB-KW"/>
</dbReference>
<evidence type="ECO:0000259" key="8">
    <source>
        <dbReference type="Pfam" id="PF18765"/>
    </source>
</evidence>
<dbReference type="EMBL" id="AGDV01000012">
    <property type="protein sequence ID" value="EMB33046.1"/>
    <property type="molecule type" value="Genomic_DNA"/>
</dbReference>
<dbReference type="AlphaFoldDB" id="A0A0E2E442"/>
<keyword evidence="4" id="KW-0479">Metal-binding</keyword>
<evidence type="ECO:0000256" key="7">
    <source>
        <dbReference type="ARBA" id="ARBA00022842"/>
    </source>
</evidence>
<reference evidence="9" key="1">
    <citation type="submission" date="2012-01" db="EMBL/GenBank/DDBJ databases">
        <title>The Genome Sequence of Treponema denticola H-22.</title>
        <authorList>
            <consortium name="The Broad Institute Genome Sequencing Platform"/>
            <person name="Earl A."/>
            <person name="Ward D."/>
            <person name="Feldgarden M."/>
            <person name="Gevers D."/>
            <person name="Blanton J.M."/>
            <person name="Fenno C.J."/>
            <person name="Baranova O.V."/>
            <person name="Mathney J."/>
            <person name="Dewhirst F.E."/>
            <person name="Izard J."/>
            <person name="Young S.K."/>
            <person name="Zeng Q."/>
            <person name="Gargeya S."/>
            <person name="Fitzgerald M."/>
            <person name="Haas B."/>
            <person name="Abouelleil A."/>
            <person name="Alvarado L."/>
            <person name="Arachchi H.M."/>
            <person name="Berlin A."/>
            <person name="Chapman S.B."/>
            <person name="Gearin G."/>
            <person name="Goldberg J."/>
            <person name="Griggs A."/>
            <person name="Gujja S."/>
            <person name="Hansen M."/>
            <person name="Heiman D."/>
            <person name="Howarth C."/>
            <person name="Larimer J."/>
            <person name="Lui A."/>
            <person name="MacDonald P.J.P."/>
            <person name="McCowen C."/>
            <person name="Montmayeur A."/>
            <person name="Murphy C."/>
            <person name="Neiman D."/>
            <person name="Pearson M."/>
            <person name="Priest M."/>
            <person name="Roberts A."/>
            <person name="Saif S."/>
            <person name="Shea T."/>
            <person name="Sisk P."/>
            <person name="Stolte C."/>
            <person name="Sykes S."/>
            <person name="Wortman J."/>
            <person name="Nusbaum C."/>
            <person name="Birren B."/>
        </authorList>
    </citation>
    <scope>NUCLEOTIDE SEQUENCE [LARGE SCALE GENOMIC DNA]</scope>
    <source>
        <strain evidence="9">H-22</strain>
    </source>
</reference>
<keyword evidence="5" id="KW-0547">Nucleotide-binding</keyword>
<evidence type="ECO:0000256" key="2">
    <source>
        <dbReference type="ARBA" id="ARBA00022679"/>
    </source>
</evidence>
<evidence type="ECO:0000256" key="4">
    <source>
        <dbReference type="ARBA" id="ARBA00022723"/>
    </source>
</evidence>
<evidence type="ECO:0000256" key="3">
    <source>
        <dbReference type="ARBA" id="ARBA00022695"/>
    </source>
</evidence>
<dbReference type="Gene3D" id="3.30.460.10">
    <property type="entry name" value="Beta Polymerase, domain 2"/>
    <property type="match status" value="1"/>
</dbReference>
<dbReference type="CDD" id="cd05403">
    <property type="entry name" value="NT_KNTase_like"/>
    <property type="match status" value="1"/>
</dbReference>
<dbReference type="GO" id="GO:0016779">
    <property type="term" value="F:nucleotidyltransferase activity"/>
    <property type="evidence" value="ECO:0007669"/>
    <property type="project" value="UniProtKB-KW"/>
</dbReference>
<evidence type="ECO:0000313" key="9">
    <source>
        <dbReference type="EMBL" id="EMB33046.1"/>
    </source>
</evidence>
<sequence length="102" mass="12089">MKPKEKKEIFHFLEYNKNILQSYGVKKIGLFGSYVHNQQNKNSDIDILVEFHADKKNYNNFINLVYYLEDNLNTKIDLLTIESLSPYIGQRILNEVEYVSIK</sequence>
<gene>
    <name evidence="9" type="ORF">HMPREF9726_01407</name>
</gene>
<dbReference type="PATRIC" id="fig|999432.5.peg.1462"/>
<dbReference type="GO" id="GO:0046872">
    <property type="term" value="F:metal ion binding"/>
    <property type="evidence" value="ECO:0007669"/>
    <property type="project" value="UniProtKB-KW"/>
</dbReference>
<dbReference type="PANTHER" id="PTHR33571:SF14">
    <property type="entry name" value="PROTEIN ADENYLYLTRANSFERASE MJ0435-RELATED"/>
    <property type="match status" value="1"/>
</dbReference>
<dbReference type="SUPFAM" id="SSF81301">
    <property type="entry name" value="Nucleotidyltransferase"/>
    <property type="match status" value="1"/>
</dbReference>
<dbReference type="InterPro" id="IPR052038">
    <property type="entry name" value="Type-VII_TA_antitoxin"/>
</dbReference>
<keyword evidence="3" id="KW-0548">Nucleotidyltransferase</keyword>
<dbReference type="InterPro" id="IPR041633">
    <property type="entry name" value="Polbeta"/>
</dbReference>
<evidence type="ECO:0000256" key="6">
    <source>
        <dbReference type="ARBA" id="ARBA00022840"/>
    </source>
</evidence>
<keyword evidence="6" id="KW-0067">ATP-binding</keyword>
<dbReference type="RefSeq" id="WP_002684517.1">
    <property type="nucleotide sequence ID" value="NZ_CM001795.1"/>
</dbReference>
<dbReference type="Pfam" id="PF18765">
    <property type="entry name" value="Polbeta"/>
    <property type="match status" value="1"/>
</dbReference>
<name>A0A0E2E442_TREDN</name>
<protein>
    <recommendedName>
        <fullName evidence="8">Polymerase beta nucleotidyltransferase domain-containing protein</fullName>
    </recommendedName>
</protein>
<feature type="domain" description="Polymerase beta nucleotidyltransferase" evidence="8">
    <location>
        <begin position="17"/>
        <end position="96"/>
    </location>
</feature>